<feature type="transmembrane region" description="Helical" evidence="9">
    <location>
        <begin position="318"/>
        <end position="341"/>
    </location>
</feature>
<proteinExistence type="inferred from homology"/>
<dbReference type="GO" id="GO:0005886">
    <property type="term" value="C:plasma membrane"/>
    <property type="evidence" value="ECO:0007669"/>
    <property type="project" value="TreeGrafter"/>
</dbReference>
<feature type="region of interest" description="Disordered" evidence="8">
    <location>
        <begin position="1"/>
        <end position="20"/>
    </location>
</feature>
<keyword evidence="11" id="KW-1185">Reference proteome</keyword>
<feature type="transmembrane region" description="Helical" evidence="9">
    <location>
        <begin position="102"/>
        <end position="131"/>
    </location>
</feature>
<evidence type="ECO:0000256" key="1">
    <source>
        <dbReference type="ARBA" id="ARBA00004141"/>
    </source>
</evidence>
<evidence type="ECO:0000256" key="3">
    <source>
        <dbReference type="ARBA" id="ARBA00022448"/>
    </source>
</evidence>
<feature type="transmembrane region" description="Helical" evidence="9">
    <location>
        <begin position="243"/>
        <end position="265"/>
    </location>
</feature>
<dbReference type="AlphaFoldDB" id="A0A8H2K5X8"/>
<protein>
    <submittedName>
        <fullName evidence="10">Putative hydroxymethylpyrimidine transporter CytX</fullName>
    </submittedName>
</protein>
<feature type="transmembrane region" description="Helical" evidence="9">
    <location>
        <begin position="277"/>
        <end position="306"/>
    </location>
</feature>
<dbReference type="PIRSF" id="PIRSF002744">
    <property type="entry name" value="Pur-cyt_permease"/>
    <property type="match status" value="1"/>
</dbReference>
<feature type="transmembrane region" description="Helical" evidence="9">
    <location>
        <begin position="169"/>
        <end position="190"/>
    </location>
</feature>
<evidence type="ECO:0000256" key="4">
    <source>
        <dbReference type="ARBA" id="ARBA00022692"/>
    </source>
</evidence>
<dbReference type="RefSeq" id="WP_141989893.1">
    <property type="nucleotide sequence ID" value="NZ_VFRA01000001.1"/>
</dbReference>
<feature type="transmembrane region" description="Helical" evidence="9">
    <location>
        <begin position="390"/>
        <end position="410"/>
    </location>
</feature>
<reference evidence="10 11" key="1">
    <citation type="submission" date="2019-06" db="EMBL/GenBank/DDBJ databases">
        <title>Sequencing the genomes of 1000 actinobacteria strains.</title>
        <authorList>
            <person name="Klenk H.-P."/>
        </authorList>
    </citation>
    <scope>NUCLEOTIDE SEQUENCE [LARGE SCALE GENOMIC DNA]</scope>
    <source>
        <strain evidence="10 11">DSM 21947</strain>
    </source>
</reference>
<dbReference type="EMBL" id="VFRA01000001">
    <property type="protein sequence ID" value="TQO19452.1"/>
    <property type="molecule type" value="Genomic_DNA"/>
</dbReference>
<comment type="similarity">
    <text evidence="2 7">Belongs to the purine-cytosine permease (2.A.39) family.</text>
</comment>
<feature type="transmembrane region" description="Helical" evidence="9">
    <location>
        <begin position="137"/>
        <end position="157"/>
    </location>
</feature>
<dbReference type="InterPro" id="IPR030191">
    <property type="entry name" value="CodB"/>
</dbReference>
<feature type="transmembrane region" description="Helical" evidence="9">
    <location>
        <begin position="32"/>
        <end position="51"/>
    </location>
</feature>
<keyword evidence="3 7" id="KW-0813">Transport</keyword>
<accession>A0A8H2K5X8</accession>
<feature type="compositionally biased region" description="Polar residues" evidence="8">
    <location>
        <begin position="1"/>
        <end position="15"/>
    </location>
</feature>
<name>A0A8H2K5X8_9MICO</name>
<feature type="transmembrane region" description="Helical" evidence="9">
    <location>
        <begin position="57"/>
        <end position="81"/>
    </location>
</feature>
<dbReference type="PANTHER" id="PTHR30569:SF0">
    <property type="entry name" value="CYTOSINE PERMEASE"/>
    <property type="match status" value="1"/>
</dbReference>
<dbReference type="InterPro" id="IPR001248">
    <property type="entry name" value="Pur-cyt_permease"/>
</dbReference>
<dbReference type="Proteomes" id="UP000316560">
    <property type="component" value="Unassembled WGS sequence"/>
</dbReference>
<evidence type="ECO:0000256" key="7">
    <source>
        <dbReference type="PIRNR" id="PIRNR002744"/>
    </source>
</evidence>
<feature type="transmembrane region" description="Helical" evidence="9">
    <location>
        <begin position="416"/>
        <end position="435"/>
    </location>
</feature>
<evidence type="ECO:0000256" key="5">
    <source>
        <dbReference type="ARBA" id="ARBA00022989"/>
    </source>
</evidence>
<evidence type="ECO:0000313" key="11">
    <source>
        <dbReference type="Proteomes" id="UP000316560"/>
    </source>
</evidence>
<gene>
    <name evidence="10" type="ORF">FB472_1005</name>
</gene>
<dbReference type="Gene3D" id="1.10.4160.10">
    <property type="entry name" value="Hydantoin permease"/>
    <property type="match status" value="1"/>
</dbReference>
<keyword evidence="6 7" id="KW-0472">Membrane</keyword>
<dbReference type="Pfam" id="PF02133">
    <property type="entry name" value="Transp_cyt_pur"/>
    <property type="match status" value="1"/>
</dbReference>
<comment type="subcellular location">
    <subcellularLocation>
        <location evidence="1">Membrane</location>
        <topology evidence="1">Multi-pass membrane protein</topology>
    </subcellularLocation>
</comment>
<keyword evidence="5 9" id="KW-1133">Transmembrane helix</keyword>
<keyword evidence="4 9" id="KW-0812">Transmembrane</keyword>
<evidence type="ECO:0000313" key="10">
    <source>
        <dbReference type="EMBL" id="TQO19452.1"/>
    </source>
</evidence>
<evidence type="ECO:0000256" key="9">
    <source>
        <dbReference type="SAM" id="Phobius"/>
    </source>
</evidence>
<dbReference type="GO" id="GO:0015209">
    <property type="term" value="F:cytosine transmembrane transporter activity"/>
    <property type="evidence" value="ECO:0007669"/>
    <property type="project" value="InterPro"/>
</dbReference>
<comment type="caution">
    <text evidence="10">The sequence shown here is derived from an EMBL/GenBank/DDBJ whole genome shotgun (WGS) entry which is preliminary data.</text>
</comment>
<evidence type="ECO:0000256" key="8">
    <source>
        <dbReference type="SAM" id="MobiDB-lite"/>
    </source>
</evidence>
<evidence type="ECO:0000256" key="6">
    <source>
        <dbReference type="ARBA" id="ARBA00023136"/>
    </source>
</evidence>
<dbReference type="InterPro" id="IPR026030">
    <property type="entry name" value="Pur-cyt_permease_Fcy2/21/22"/>
</dbReference>
<dbReference type="OrthoDB" id="3169878at2"/>
<evidence type="ECO:0000256" key="2">
    <source>
        <dbReference type="ARBA" id="ARBA00008974"/>
    </source>
</evidence>
<feature type="transmembrane region" description="Helical" evidence="9">
    <location>
        <begin position="202"/>
        <end position="223"/>
    </location>
</feature>
<feature type="transmembrane region" description="Helical" evidence="9">
    <location>
        <begin position="347"/>
        <end position="369"/>
    </location>
</feature>
<sequence>MSLYSRLNSHTQAQSDGGKPVKGTYSLARIGMIWLAANLVVTTLLTGTLFVPGVDFATAFLMIVLGTLGGAVVLTAIGAIGTRTGLPTMAITRGAFGTRGSLLPVAANVIVLMGWSWVQAMLAGVTVNFLVNSATGYSNPILFSVLCQTIVVILAILGHEGISKIEPWLAVLILAIIAWVFVTAFTAFDLGDFQSVTPDPDLGFTPIIVLDIVIATAVSWTVLSADFNRFARTTKAGVIGSGIGYTVSTITAMTLGLTAFVYVLLSGDEAAAFDPTTIVAAFGAPLAIVIFLSVMATNTMVVYGMVTSVVNAKVGSRLQFLPTALVLGAISIIGATWLQLLNQFTDFLVVIGAFFVPVFAIMIVDYYIVKRRAYTKDILEARGGRYWYTAGVNWFAVIIWVIGASMSYVWAYVWPLPIGATIPAFVLTFVLYLAVMLPERNRHEGVPSQHLAENADKDAAPVHTA</sequence>
<dbReference type="PANTHER" id="PTHR30569">
    <property type="entry name" value="CYTOSINE TRANSPORTER CODB"/>
    <property type="match status" value="1"/>
</dbReference>
<organism evidence="10 11">
    <name type="scientific">Rhodoglobus vestalii</name>
    <dbReference type="NCBI Taxonomy" id="193384"/>
    <lineage>
        <taxon>Bacteria</taxon>
        <taxon>Bacillati</taxon>
        <taxon>Actinomycetota</taxon>
        <taxon>Actinomycetes</taxon>
        <taxon>Micrococcales</taxon>
        <taxon>Microbacteriaceae</taxon>
        <taxon>Rhodoglobus</taxon>
    </lineage>
</organism>